<keyword evidence="3" id="KW-0342">GTP-binding</keyword>
<dbReference type="PANTHER" id="PTHR43636:SF2">
    <property type="entry name" value="ELONGATION FACTOR G, MITOCHONDRIAL"/>
    <property type="match status" value="1"/>
</dbReference>
<reference evidence="6 7" key="1">
    <citation type="submission" date="2024-09" db="EMBL/GenBank/DDBJ databases">
        <title>Floridaenema gen nov. (Aerosakkonemataceae, Aerosakkonematales ord. nov., Cyanobacteria) from benthic tropical and subtropical fresh waters, with the description of four new species.</title>
        <authorList>
            <person name="Moretto J.A."/>
            <person name="Berthold D.E."/>
            <person name="Lefler F.W."/>
            <person name="Huang I.-S."/>
            <person name="Laughinghouse H. IV."/>
        </authorList>
    </citation>
    <scope>NUCLEOTIDE SEQUENCE [LARGE SCALE GENOMIC DNA]</scope>
    <source>
        <strain evidence="6 7">BLCC-F46</strain>
    </source>
</reference>
<dbReference type="InterPro" id="IPR005517">
    <property type="entry name" value="Transl_elong_EFG/EF2_IV"/>
</dbReference>
<dbReference type="Gene3D" id="3.30.70.240">
    <property type="match status" value="1"/>
</dbReference>
<feature type="domain" description="Elongation factor EFG" evidence="4">
    <location>
        <begin position="124"/>
        <end position="211"/>
    </location>
</feature>
<comment type="caution">
    <text evidence="6">The sequence shown here is derived from an EMBL/GenBank/DDBJ whole genome shotgun (WGS) entry which is preliminary data.</text>
</comment>
<evidence type="ECO:0000313" key="6">
    <source>
        <dbReference type="EMBL" id="MFB2879832.1"/>
    </source>
</evidence>
<protein>
    <recommendedName>
        <fullName evidence="8">Elongation factor G</fullName>
    </recommendedName>
</protein>
<sequence>MTGGIMTTRKTVVDRSGKFDYTLKKQGGGPGQYARVIGQLEACDELFIFENRVVGGAIPSKFISACEQGFRDAANSGILAGYPVIGVKVILESGDYHPVDSNDYAFRFAANQAFYQALETSDPVIIEPVMLLTVEVPSKFIGVVQSDLLSLRAVLTGLEYVDNSVILVSQVPLAQMFGYATRLRSLCSGGGQFSMSFSHYQPVPKAVEQKLIAGASK</sequence>
<evidence type="ECO:0000256" key="2">
    <source>
        <dbReference type="ARBA" id="ARBA00022917"/>
    </source>
</evidence>
<keyword evidence="1" id="KW-0547">Nucleotide-binding</keyword>
<dbReference type="Proteomes" id="UP001576774">
    <property type="component" value="Unassembled WGS sequence"/>
</dbReference>
<dbReference type="InterPro" id="IPR020568">
    <property type="entry name" value="Ribosomal_Su5_D2-typ_SF"/>
</dbReference>
<dbReference type="SUPFAM" id="SSF54980">
    <property type="entry name" value="EF-G C-terminal domain-like"/>
    <property type="match status" value="1"/>
</dbReference>
<keyword evidence="2" id="KW-0648">Protein biosynthesis</keyword>
<proteinExistence type="predicted"/>
<keyword evidence="7" id="KW-1185">Reference proteome</keyword>
<dbReference type="InterPro" id="IPR035647">
    <property type="entry name" value="EFG_III/V"/>
</dbReference>
<dbReference type="InterPro" id="IPR035649">
    <property type="entry name" value="EFG_V"/>
</dbReference>
<gene>
    <name evidence="6" type="ORF">ACE1CC_23510</name>
</gene>
<evidence type="ECO:0000313" key="7">
    <source>
        <dbReference type="Proteomes" id="UP001576774"/>
    </source>
</evidence>
<dbReference type="Pfam" id="PF00679">
    <property type="entry name" value="EFG_C"/>
    <property type="match status" value="1"/>
</dbReference>
<dbReference type="Gene3D" id="3.30.230.10">
    <property type="match status" value="1"/>
</dbReference>
<dbReference type="RefSeq" id="WP_413272866.1">
    <property type="nucleotide sequence ID" value="NZ_JBHFNQ010000182.1"/>
</dbReference>
<dbReference type="InterPro" id="IPR014721">
    <property type="entry name" value="Ribsml_uS5_D2-typ_fold_subgr"/>
</dbReference>
<dbReference type="CDD" id="cd03713">
    <property type="entry name" value="EFG_mtEFG_C"/>
    <property type="match status" value="1"/>
</dbReference>
<evidence type="ECO:0000259" key="5">
    <source>
        <dbReference type="SMART" id="SM00889"/>
    </source>
</evidence>
<name>A0ABV4XAL5_9CYAN</name>
<dbReference type="SUPFAM" id="SSF54211">
    <property type="entry name" value="Ribosomal protein S5 domain 2-like"/>
    <property type="match status" value="1"/>
</dbReference>
<evidence type="ECO:0000256" key="3">
    <source>
        <dbReference type="ARBA" id="ARBA00023134"/>
    </source>
</evidence>
<dbReference type="InterPro" id="IPR000640">
    <property type="entry name" value="EFG_V-like"/>
</dbReference>
<dbReference type="PANTHER" id="PTHR43636">
    <property type="entry name" value="ELONGATION FACTOR G, MITOCHONDRIAL"/>
    <property type="match status" value="1"/>
</dbReference>
<organism evidence="6 7">
    <name type="scientific">Floridaenema aerugineum BLCC-F46</name>
    <dbReference type="NCBI Taxonomy" id="3153654"/>
    <lineage>
        <taxon>Bacteria</taxon>
        <taxon>Bacillati</taxon>
        <taxon>Cyanobacteriota</taxon>
        <taxon>Cyanophyceae</taxon>
        <taxon>Oscillatoriophycideae</taxon>
        <taxon>Aerosakkonematales</taxon>
        <taxon>Aerosakkonemataceae</taxon>
        <taxon>Floridanema</taxon>
        <taxon>Floridanema aerugineum</taxon>
    </lineage>
</organism>
<dbReference type="SMART" id="SM00889">
    <property type="entry name" value="EFG_IV"/>
    <property type="match status" value="1"/>
</dbReference>
<dbReference type="Pfam" id="PF03764">
    <property type="entry name" value="EFG_IV"/>
    <property type="match status" value="1"/>
</dbReference>
<evidence type="ECO:0000259" key="4">
    <source>
        <dbReference type="SMART" id="SM00838"/>
    </source>
</evidence>
<dbReference type="SMART" id="SM00838">
    <property type="entry name" value="EFG_C"/>
    <property type="match status" value="1"/>
</dbReference>
<evidence type="ECO:0008006" key="8">
    <source>
        <dbReference type="Google" id="ProtNLM"/>
    </source>
</evidence>
<feature type="domain" description="Translation elongation factor EFG/EF2" evidence="5">
    <location>
        <begin position="5"/>
        <end position="122"/>
    </location>
</feature>
<accession>A0ABV4XAL5</accession>
<evidence type="ECO:0000256" key="1">
    <source>
        <dbReference type="ARBA" id="ARBA00022741"/>
    </source>
</evidence>
<dbReference type="EMBL" id="JBHFNQ010000182">
    <property type="protein sequence ID" value="MFB2879832.1"/>
    <property type="molecule type" value="Genomic_DNA"/>
</dbReference>